<dbReference type="SMR" id="A2DVW1"/>
<feature type="domain" description="Protein kinase" evidence="1">
    <location>
        <begin position="14"/>
        <end position="257"/>
    </location>
</feature>
<evidence type="ECO:0000313" key="2">
    <source>
        <dbReference type="EMBL" id="EAY15406.1"/>
    </source>
</evidence>
<sequence length="311" mass="36116">MNEKEINFLLQKNIVVEQPLAKGAYGEVYSVYHNRYQMKFAMKKIPEKCFREAELECMKTTDDQRSVNVYQYFRFEGSVYLIMEFCPNDLFKMIHERKDISHRELERILYDTIMSVKACHDKRIAHCDIKPQNFLIDSYGRIKLSDFGLSAILEDSNAISDHKGTILFMAPEQLMQKHYNPFASDIWALGVTLFYIITKSFPFFDTSEPMLMRKILDGSWNTSLIPNSHLTKLVSRCLVVDPEQRATVSELLKSSYFPSLKLNSNNNKNGNQMLQKRKQFSSIIKPFSCRRQLICSRISPVSSSSLCLLAH</sequence>
<accession>A2DVW1</accession>
<dbReference type="InParanoid" id="A2DVW1"/>
<dbReference type="KEGG" id="tva:4773423"/>
<dbReference type="Gene3D" id="1.10.510.10">
    <property type="entry name" value="Transferase(Phosphotransferase) domain 1"/>
    <property type="match status" value="1"/>
</dbReference>
<dbReference type="EMBL" id="DS113256">
    <property type="protein sequence ID" value="EAY15406.1"/>
    <property type="molecule type" value="Genomic_DNA"/>
</dbReference>
<dbReference type="InterPro" id="IPR008271">
    <property type="entry name" value="Ser/Thr_kinase_AS"/>
</dbReference>
<dbReference type="VEuPathDB" id="TrichDB:TVAG_252190"/>
<dbReference type="InterPro" id="IPR000719">
    <property type="entry name" value="Prot_kinase_dom"/>
</dbReference>
<dbReference type="SMART" id="SM00220">
    <property type="entry name" value="S_TKc"/>
    <property type="match status" value="1"/>
</dbReference>
<evidence type="ECO:0000313" key="3">
    <source>
        <dbReference type="Proteomes" id="UP000001542"/>
    </source>
</evidence>
<dbReference type="PANTHER" id="PTHR24362:SF309">
    <property type="entry name" value="PROTEIN KINASE DOMAIN-CONTAINING PROTEIN"/>
    <property type="match status" value="1"/>
</dbReference>
<protein>
    <submittedName>
        <fullName evidence="2">CAMK family protein kinase</fullName>
    </submittedName>
</protein>
<dbReference type="SUPFAM" id="SSF56112">
    <property type="entry name" value="Protein kinase-like (PK-like)"/>
    <property type="match status" value="1"/>
</dbReference>
<evidence type="ECO:0000259" key="1">
    <source>
        <dbReference type="PROSITE" id="PS50011"/>
    </source>
</evidence>
<proteinExistence type="predicted"/>
<keyword evidence="3" id="KW-1185">Reference proteome</keyword>
<dbReference type="PROSITE" id="PS50011">
    <property type="entry name" value="PROTEIN_KINASE_DOM"/>
    <property type="match status" value="1"/>
</dbReference>
<gene>
    <name evidence="2" type="ORF">TVAG_252190</name>
</gene>
<organism evidence="2 3">
    <name type="scientific">Trichomonas vaginalis (strain ATCC PRA-98 / G3)</name>
    <dbReference type="NCBI Taxonomy" id="412133"/>
    <lineage>
        <taxon>Eukaryota</taxon>
        <taxon>Metamonada</taxon>
        <taxon>Parabasalia</taxon>
        <taxon>Trichomonadida</taxon>
        <taxon>Trichomonadidae</taxon>
        <taxon>Trichomonas</taxon>
    </lineage>
</organism>
<dbReference type="OrthoDB" id="10252171at2759"/>
<keyword evidence="2" id="KW-0808">Transferase</keyword>
<dbReference type="GO" id="GO:0005524">
    <property type="term" value="F:ATP binding"/>
    <property type="evidence" value="ECO:0007669"/>
    <property type="project" value="InterPro"/>
</dbReference>
<dbReference type="Pfam" id="PF00069">
    <property type="entry name" value="Pkinase"/>
    <property type="match status" value="1"/>
</dbReference>
<dbReference type="GO" id="GO:0004672">
    <property type="term" value="F:protein kinase activity"/>
    <property type="evidence" value="ECO:0007669"/>
    <property type="project" value="InterPro"/>
</dbReference>
<dbReference type="PROSITE" id="PS00108">
    <property type="entry name" value="PROTEIN_KINASE_ST"/>
    <property type="match status" value="1"/>
</dbReference>
<dbReference type="STRING" id="5722.A2DVW1"/>
<keyword evidence="2" id="KW-0418">Kinase</keyword>
<name>A2DVW1_TRIV3</name>
<dbReference type="AlphaFoldDB" id="A2DVW1"/>
<dbReference type="InterPro" id="IPR011009">
    <property type="entry name" value="Kinase-like_dom_sf"/>
</dbReference>
<reference evidence="2" key="2">
    <citation type="journal article" date="2007" name="Science">
        <title>Draft genome sequence of the sexually transmitted pathogen Trichomonas vaginalis.</title>
        <authorList>
            <person name="Carlton J.M."/>
            <person name="Hirt R.P."/>
            <person name="Silva J.C."/>
            <person name="Delcher A.L."/>
            <person name="Schatz M."/>
            <person name="Zhao Q."/>
            <person name="Wortman J.R."/>
            <person name="Bidwell S.L."/>
            <person name="Alsmark U.C.M."/>
            <person name="Besteiro S."/>
            <person name="Sicheritz-Ponten T."/>
            <person name="Noel C.J."/>
            <person name="Dacks J.B."/>
            <person name="Foster P.G."/>
            <person name="Simillion C."/>
            <person name="Van de Peer Y."/>
            <person name="Miranda-Saavedra D."/>
            <person name="Barton G.J."/>
            <person name="Westrop G.D."/>
            <person name="Mueller S."/>
            <person name="Dessi D."/>
            <person name="Fiori P.L."/>
            <person name="Ren Q."/>
            <person name="Paulsen I."/>
            <person name="Zhang H."/>
            <person name="Bastida-Corcuera F.D."/>
            <person name="Simoes-Barbosa A."/>
            <person name="Brown M.T."/>
            <person name="Hayes R.D."/>
            <person name="Mukherjee M."/>
            <person name="Okumura C.Y."/>
            <person name="Schneider R."/>
            <person name="Smith A.J."/>
            <person name="Vanacova S."/>
            <person name="Villalvazo M."/>
            <person name="Haas B.J."/>
            <person name="Pertea M."/>
            <person name="Feldblyum T.V."/>
            <person name="Utterback T.R."/>
            <person name="Shu C.L."/>
            <person name="Osoegawa K."/>
            <person name="de Jong P.J."/>
            <person name="Hrdy I."/>
            <person name="Horvathova L."/>
            <person name="Zubacova Z."/>
            <person name="Dolezal P."/>
            <person name="Malik S.B."/>
            <person name="Logsdon J.M. Jr."/>
            <person name="Henze K."/>
            <person name="Gupta A."/>
            <person name="Wang C.C."/>
            <person name="Dunne R.L."/>
            <person name="Upcroft J.A."/>
            <person name="Upcroft P."/>
            <person name="White O."/>
            <person name="Salzberg S.L."/>
            <person name="Tang P."/>
            <person name="Chiu C.-H."/>
            <person name="Lee Y.-S."/>
            <person name="Embley T.M."/>
            <person name="Coombs G.H."/>
            <person name="Mottram J.C."/>
            <person name="Tachezy J."/>
            <person name="Fraser-Liggett C.M."/>
            <person name="Johnson P.J."/>
        </authorList>
    </citation>
    <scope>NUCLEOTIDE SEQUENCE [LARGE SCALE GENOMIC DNA]</scope>
    <source>
        <strain evidence="2">G3</strain>
    </source>
</reference>
<dbReference type="RefSeq" id="XP_001327629.1">
    <property type="nucleotide sequence ID" value="XM_001327594.1"/>
</dbReference>
<dbReference type="eggNOG" id="KOG0583">
    <property type="taxonomic scope" value="Eukaryota"/>
</dbReference>
<dbReference type="VEuPathDB" id="TrichDB:TVAGG3_0846210"/>
<reference evidence="2" key="1">
    <citation type="submission" date="2006-10" db="EMBL/GenBank/DDBJ databases">
        <authorList>
            <person name="Amadeo P."/>
            <person name="Zhao Q."/>
            <person name="Wortman J."/>
            <person name="Fraser-Liggett C."/>
            <person name="Carlton J."/>
        </authorList>
    </citation>
    <scope>NUCLEOTIDE SEQUENCE</scope>
    <source>
        <strain evidence="2">G3</strain>
    </source>
</reference>
<dbReference type="Proteomes" id="UP000001542">
    <property type="component" value="Unassembled WGS sequence"/>
</dbReference>
<dbReference type="PANTHER" id="PTHR24362">
    <property type="entry name" value="SERINE/THREONINE-PROTEIN KINASE NEK"/>
    <property type="match status" value="1"/>
</dbReference>